<evidence type="ECO:0000313" key="3">
    <source>
        <dbReference type="Proteomes" id="UP000695562"/>
    </source>
</evidence>
<protein>
    <submittedName>
        <fullName evidence="2">Uncharacterized protein</fullName>
    </submittedName>
</protein>
<keyword evidence="1" id="KW-0812">Transmembrane</keyword>
<comment type="caution">
    <text evidence="2">The sequence shown here is derived from an EMBL/GenBank/DDBJ whole genome shotgun (WGS) entry which is preliminary data.</text>
</comment>
<organism evidence="2 3">
    <name type="scientific">Polysphondylium violaceum</name>
    <dbReference type="NCBI Taxonomy" id="133409"/>
    <lineage>
        <taxon>Eukaryota</taxon>
        <taxon>Amoebozoa</taxon>
        <taxon>Evosea</taxon>
        <taxon>Eumycetozoa</taxon>
        <taxon>Dictyostelia</taxon>
        <taxon>Dictyosteliales</taxon>
        <taxon>Dictyosteliaceae</taxon>
        <taxon>Polysphondylium</taxon>
    </lineage>
</organism>
<name>A0A8J4PNV8_9MYCE</name>
<gene>
    <name evidence="2" type="ORF">CYY_008745</name>
</gene>
<proteinExistence type="predicted"/>
<sequence length="71" mass="8069">MIDEDYETPYAGEETVSIKDQLVAAFKQREFREMFLGNFKNFALFLGASAVIATYFEDFANSEDLIKAMGI</sequence>
<dbReference type="AlphaFoldDB" id="A0A8J4PNV8"/>
<dbReference type="EMBL" id="AJWJ01000570">
    <property type="protein sequence ID" value="KAF2069936.1"/>
    <property type="molecule type" value="Genomic_DNA"/>
</dbReference>
<feature type="transmembrane region" description="Helical" evidence="1">
    <location>
        <begin position="35"/>
        <end position="56"/>
    </location>
</feature>
<reference evidence="2" key="1">
    <citation type="submission" date="2020-01" db="EMBL/GenBank/DDBJ databases">
        <title>Development of genomics and gene disruption for Polysphondylium violaceum indicates a role for the polyketide synthase stlB in stalk morphogenesis.</title>
        <authorList>
            <person name="Narita B."/>
            <person name="Kawabe Y."/>
            <person name="Kin K."/>
            <person name="Saito T."/>
            <person name="Gibbs R."/>
            <person name="Kuspa A."/>
            <person name="Muzny D."/>
            <person name="Queller D."/>
            <person name="Richards S."/>
            <person name="Strassman J."/>
            <person name="Sucgang R."/>
            <person name="Worley K."/>
            <person name="Schaap P."/>
        </authorList>
    </citation>
    <scope>NUCLEOTIDE SEQUENCE</scope>
    <source>
        <strain evidence="2">QSvi11</strain>
    </source>
</reference>
<accession>A0A8J4PNV8</accession>
<evidence type="ECO:0000313" key="2">
    <source>
        <dbReference type="EMBL" id="KAF2069936.1"/>
    </source>
</evidence>
<dbReference type="Proteomes" id="UP000695562">
    <property type="component" value="Unassembled WGS sequence"/>
</dbReference>
<evidence type="ECO:0000256" key="1">
    <source>
        <dbReference type="SAM" id="Phobius"/>
    </source>
</evidence>
<keyword evidence="1" id="KW-0472">Membrane</keyword>
<keyword evidence="3" id="KW-1185">Reference proteome</keyword>
<keyword evidence="1" id="KW-1133">Transmembrane helix</keyword>